<keyword evidence="10" id="KW-1185">Reference proteome</keyword>
<organism evidence="9 10">
    <name type="scientific">Ursus americanus</name>
    <name type="common">American black bear</name>
    <name type="synonym">Euarctos americanus</name>
    <dbReference type="NCBI Taxonomy" id="9643"/>
    <lineage>
        <taxon>Eukaryota</taxon>
        <taxon>Metazoa</taxon>
        <taxon>Chordata</taxon>
        <taxon>Craniata</taxon>
        <taxon>Vertebrata</taxon>
        <taxon>Euteleostomi</taxon>
        <taxon>Mammalia</taxon>
        <taxon>Eutheria</taxon>
        <taxon>Laurasiatheria</taxon>
        <taxon>Carnivora</taxon>
        <taxon>Caniformia</taxon>
        <taxon>Ursidae</taxon>
        <taxon>Ursus</taxon>
    </lineage>
</organism>
<feature type="compositionally biased region" description="Low complexity" evidence="6">
    <location>
        <begin position="343"/>
        <end position="352"/>
    </location>
</feature>
<evidence type="ECO:0000256" key="2">
    <source>
        <dbReference type="ARBA" id="ARBA00022737"/>
    </source>
</evidence>
<dbReference type="Gene3D" id="3.10.250.10">
    <property type="entry name" value="SRCR-like domain"/>
    <property type="match status" value="1"/>
</dbReference>
<evidence type="ECO:0000313" key="9">
    <source>
        <dbReference type="Ensembl" id="ENSUAMP00000022637.1"/>
    </source>
</evidence>
<feature type="disulfide bond" evidence="5">
    <location>
        <begin position="132"/>
        <end position="142"/>
    </location>
</feature>
<reference evidence="9" key="3">
    <citation type="submission" date="2025-09" db="UniProtKB">
        <authorList>
            <consortium name="Ensembl"/>
        </authorList>
    </citation>
    <scope>IDENTIFICATION</scope>
</reference>
<feature type="region of interest" description="Disordered" evidence="6">
    <location>
        <begin position="1"/>
        <end position="24"/>
    </location>
</feature>
<dbReference type="Ensembl" id="ENSUAMT00000025296.1">
    <property type="protein sequence ID" value="ENSUAMP00000022637.1"/>
    <property type="gene ID" value="ENSUAMG00000017710.1"/>
</dbReference>
<dbReference type="PANTHER" id="PTHR19331">
    <property type="entry name" value="SCAVENGER RECEPTOR DOMAIN-CONTAINING"/>
    <property type="match status" value="1"/>
</dbReference>
<dbReference type="SMART" id="SM00202">
    <property type="entry name" value="SR"/>
    <property type="match status" value="1"/>
</dbReference>
<dbReference type="Proteomes" id="UP000291022">
    <property type="component" value="Unassembled WGS sequence"/>
</dbReference>
<evidence type="ECO:0000256" key="6">
    <source>
        <dbReference type="SAM" id="MobiDB-lite"/>
    </source>
</evidence>
<dbReference type="SUPFAM" id="SSF56487">
    <property type="entry name" value="SRCR-like"/>
    <property type="match status" value="1"/>
</dbReference>
<feature type="region of interest" description="Disordered" evidence="6">
    <location>
        <begin position="245"/>
        <end position="272"/>
    </location>
</feature>
<evidence type="ECO:0000256" key="4">
    <source>
        <dbReference type="ARBA" id="ARBA00023180"/>
    </source>
</evidence>
<keyword evidence="7" id="KW-1133">Transmembrane helix</keyword>
<feature type="domain" description="SRCR" evidence="8">
    <location>
        <begin position="63"/>
        <end position="162"/>
    </location>
</feature>
<keyword evidence="1" id="KW-0732">Signal</keyword>
<dbReference type="PROSITE" id="PS50287">
    <property type="entry name" value="SRCR_2"/>
    <property type="match status" value="1"/>
</dbReference>
<dbReference type="AlphaFoldDB" id="A0A452RTA2"/>
<dbReference type="GeneTree" id="ENSGT00940000161029"/>
<evidence type="ECO:0000256" key="7">
    <source>
        <dbReference type="SAM" id="Phobius"/>
    </source>
</evidence>
<reference evidence="10" key="1">
    <citation type="submission" date="2016-06" db="EMBL/GenBank/DDBJ databases">
        <title>De novo assembly and RNA-Seq shows season-dependent expression and editing in black bear kidneys.</title>
        <authorList>
            <person name="Korstanje R."/>
            <person name="Srivastava A."/>
            <person name="Sarsani V.K."/>
            <person name="Sheehan S.M."/>
            <person name="Seger R.L."/>
            <person name="Barter M.E."/>
            <person name="Lindqvist C."/>
            <person name="Brody L.C."/>
            <person name="Mullikin J.C."/>
        </authorList>
    </citation>
    <scope>NUCLEOTIDE SEQUENCE [LARGE SCALE GENOMIC DNA]</scope>
</reference>
<dbReference type="FunFam" id="3.10.250.10:FF:000010">
    <property type="entry name" value="T-cell differentiation antigen CD6"/>
    <property type="match status" value="1"/>
</dbReference>
<keyword evidence="2" id="KW-0677">Repeat</keyword>
<evidence type="ECO:0000256" key="3">
    <source>
        <dbReference type="ARBA" id="ARBA00023157"/>
    </source>
</evidence>
<feature type="transmembrane region" description="Helical" evidence="7">
    <location>
        <begin position="197"/>
        <end position="222"/>
    </location>
</feature>
<evidence type="ECO:0000256" key="5">
    <source>
        <dbReference type="PROSITE-ProRule" id="PRU00196"/>
    </source>
</evidence>
<evidence type="ECO:0000256" key="1">
    <source>
        <dbReference type="ARBA" id="ARBA00022729"/>
    </source>
</evidence>
<sequence length="442" mass="47276">MSQVLSPLPLPTRPQSKQGSPVLPTELPASLIGSTAATTLLALSSSTTHKPFPFLPSTENRAVRLVGGSSRCAGRVEVLEYGQWGSVCDDTWDLEDSHVVCRQLNCGWAVQALPGLHFTPGRGPIYRDQVNCSGAESYLWDCPGLPGDGYCGHKEDAGVVCSGQRSLCPSLFLPDLGFLLPESSVTVETEDWKSRELVFLILCVILGILVLGLLIFVAVILLKVKGKYGTYRVLGATGKAQRGKEAVPKLPIQVQTPAPKDSDSSSDSDYEHYDFSAQPPVALTTFYNSQRHRLTEEEIRQNRFQMPLEEGLEETRASQIPPVGAGHYTADTPLLGSQHHPRSSSGSSTSSGEDYCNRPSSGPAPWAPPVFSTERSPLLEQPPNLELAGSQGTFSGPSADDSSSTSSGEWYQNFQPPPQPPSTEQLECPGASGKGGGPGRGG</sequence>
<keyword evidence="7" id="KW-0812">Transmembrane</keyword>
<dbReference type="InterPro" id="IPR001190">
    <property type="entry name" value="SRCR"/>
</dbReference>
<feature type="region of interest" description="Disordered" evidence="6">
    <location>
        <begin position="312"/>
        <end position="442"/>
    </location>
</feature>
<gene>
    <name evidence="9" type="primary">CD6</name>
</gene>
<keyword evidence="3 5" id="KW-1015">Disulfide bond</keyword>
<dbReference type="PANTHER" id="PTHR19331:SF477">
    <property type="entry name" value="T-CELL DIFFERENTIATION ANTIGEN CD6"/>
    <property type="match status" value="1"/>
</dbReference>
<dbReference type="InterPro" id="IPR036772">
    <property type="entry name" value="SRCR-like_dom_sf"/>
</dbReference>
<dbReference type="Pfam" id="PF00530">
    <property type="entry name" value="SRCR"/>
    <property type="match status" value="1"/>
</dbReference>
<reference evidence="9" key="2">
    <citation type="submission" date="2025-08" db="UniProtKB">
        <authorList>
            <consortium name="Ensembl"/>
        </authorList>
    </citation>
    <scope>IDENTIFICATION</scope>
</reference>
<protein>
    <submittedName>
        <fullName evidence="9">CD6 molecule</fullName>
    </submittedName>
</protein>
<evidence type="ECO:0000259" key="8">
    <source>
        <dbReference type="PROSITE" id="PS50287"/>
    </source>
</evidence>
<accession>A0A452RTA2</accession>
<feature type="compositionally biased region" description="Low complexity" evidence="6">
    <location>
        <begin position="395"/>
        <end position="408"/>
    </location>
</feature>
<evidence type="ECO:0000313" key="10">
    <source>
        <dbReference type="Proteomes" id="UP000291022"/>
    </source>
</evidence>
<proteinExistence type="predicted"/>
<dbReference type="GO" id="GO:0016020">
    <property type="term" value="C:membrane"/>
    <property type="evidence" value="ECO:0007669"/>
    <property type="project" value="InterPro"/>
</dbReference>
<keyword evidence="7" id="KW-0472">Membrane</keyword>
<comment type="caution">
    <text evidence="5">Lacks conserved residue(s) required for the propagation of feature annotation.</text>
</comment>
<name>A0A452RTA2_URSAM</name>
<keyword evidence="4" id="KW-0325">Glycoprotein</keyword>
<feature type="compositionally biased region" description="Gly residues" evidence="6">
    <location>
        <begin position="432"/>
        <end position="442"/>
    </location>
</feature>
<dbReference type="PRINTS" id="PR00258">
    <property type="entry name" value="SPERACTRCPTR"/>
</dbReference>